<sequence>MDKISIEELNSNLDYFIDVDVSKYNDELLSTLITCGRQECDIEKLRKLFEKLRFSEEEIKKYNLSEARNKILNKKKKKVSWSETLTEVTEIKRYKKIEQENVDNNVVVRNVDNNVVDSNVTYEYDLEKICENHLQIENTLKEILKDKNFIKYFA</sequence>
<dbReference type="OrthoDB" id="10260173at2759"/>
<protein>
    <submittedName>
        <fullName evidence="1">Uncharacterized protein</fullName>
    </submittedName>
</protein>
<proteinExistence type="predicted"/>
<name>A0A9P6H3Z9_9MICR</name>
<gene>
    <name evidence="1" type="ORF">NGRA_0213</name>
</gene>
<comment type="caution">
    <text evidence="1">The sequence shown here is derived from an EMBL/GenBank/DDBJ whole genome shotgun (WGS) entry which is preliminary data.</text>
</comment>
<reference evidence="1 2" key="1">
    <citation type="journal article" date="2020" name="Genome Biol. Evol.">
        <title>Comparative genomics of strictly vertically transmitted, feminizing microsporidia endosymbionts of amphipod crustaceans.</title>
        <authorList>
            <person name="Cormier A."/>
            <person name="Chebbi M.A."/>
            <person name="Giraud I."/>
            <person name="Wattier R."/>
            <person name="Teixeira M."/>
            <person name="Gilbert C."/>
            <person name="Rigaud T."/>
            <person name="Cordaux R."/>
        </authorList>
    </citation>
    <scope>NUCLEOTIDE SEQUENCE [LARGE SCALE GENOMIC DNA]</scope>
    <source>
        <strain evidence="1 2">Ou3-Ou53</strain>
    </source>
</reference>
<organism evidence="1 2">
    <name type="scientific">Nosema granulosis</name>
    <dbReference type="NCBI Taxonomy" id="83296"/>
    <lineage>
        <taxon>Eukaryota</taxon>
        <taxon>Fungi</taxon>
        <taxon>Fungi incertae sedis</taxon>
        <taxon>Microsporidia</taxon>
        <taxon>Nosematidae</taxon>
        <taxon>Nosema</taxon>
    </lineage>
</organism>
<keyword evidence="2" id="KW-1185">Reference proteome</keyword>
<dbReference type="Proteomes" id="UP000740883">
    <property type="component" value="Unassembled WGS sequence"/>
</dbReference>
<dbReference type="EMBL" id="SBJO01000007">
    <property type="protein sequence ID" value="KAF9764839.1"/>
    <property type="molecule type" value="Genomic_DNA"/>
</dbReference>
<dbReference type="AlphaFoldDB" id="A0A9P6H3Z9"/>
<evidence type="ECO:0000313" key="2">
    <source>
        <dbReference type="Proteomes" id="UP000740883"/>
    </source>
</evidence>
<evidence type="ECO:0000313" key="1">
    <source>
        <dbReference type="EMBL" id="KAF9764839.1"/>
    </source>
</evidence>
<accession>A0A9P6H3Z9</accession>